<evidence type="ECO:0000313" key="2">
    <source>
        <dbReference type="EMBL" id="UZD23026.1"/>
    </source>
</evidence>
<evidence type="ECO:0000313" key="3">
    <source>
        <dbReference type="Proteomes" id="UP001163156"/>
    </source>
</evidence>
<evidence type="ECO:0000256" key="1">
    <source>
        <dbReference type="SAM" id="Phobius"/>
    </source>
</evidence>
<accession>A0ABY6MK18</accession>
<feature type="transmembrane region" description="Helical" evidence="1">
    <location>
        <begin position="44"/>
        <end position="65"/>
    </location>
</feature>
<keyword evidence="1" id="KW-1133">Transmembrane helix</keyword>
<proteinExistence type="predicted"/>
<feature type="transmembrane region" description="Helical" evidence="1">
    <location>
        <begin position="6"/>
        <end position="37"/>
    </location>
</feature>
<dbReference type="RefSeq" id="WP_264809552.1">
    <property type="nucleotide sequence ID" value="NZ_CP110226.1"/>
</dbReference>
<keyword evidence="1" id="KW-0472">Membrane</keyword>
<dbReference type="EMBL" id="CP110226">
    <property type="protein sequence ID" value="UZD23026.1"/>
    <property type="molecule type" value="Genomic_DNA"/>
</dbReference>
<organism evidence="2 3">
    <name type="scientific">Algoriphagus halophytocola</name>
    <dbReference type="NCBI Taxonomy" id="2991499"/>
    <lineage>
        <taxon>Bacteria</taxon>
        <taxon>Pseudomonadati</taxon>
        <taxon>Bacteroidota</taxon>
        <taxon>Cytophagia</taxon>
        <taxon>Cytophagales</taxon>
        <taxon>Cyclobacteriaceae</taxon>
        <taxon>Algoriphagus</taxon>
    </lineage>
</organism>
<protein>
    <submittedName>
        <fullName evidence="2">Uncharacterized protein</fullName>
    </submittedName>
</protein>
<sequence>MRFILFVFLTALIVLLSNPFIPYWGVMVVVFVAAVLVGQKGAGAFFAGGLGMGLAWLGYSYYIGITTGSDLPNHMAGIMGLAGEPYLFAATGILGFILGAFSAWSGSLFRKLLKKQPDNIYRG</sequence>
<reference evidence="2" key="1">
    <citation type="submission" date="2022-10" db="EMBL/GenBank/DDBJ databases">
        <title>Algoriphagus sp. a novel bacteria isolate from halophytes salicornia europaea.</title>
        <authorList>
            <person name="Peng Y."/>
            <person name="Jiang L."/>
            <person name="Lee J."/>
        </authorList>
    </citation>
    <scope>NUCLEOTIDE SEQUENCE</scope>
    <source>
        <strain evidence="2">TR-M5</strain>
    </source>
</reference>
<feature type="transmembrane region" description="Helical" evidence="1">
    <location>
        <begin position="85"/>
        <end position="105"/>
    </location>
</feature>
<keyword evidence="1" id="KW-0812">Transmembrane</keyword>
<keyword evidence="3" id="KW-1185">Reference proteome</keyword>
<name>A0ABY6MK18_9BACT</name>
<dbReference type="Proteomes" id="UP001163156">
    <property type="component" value="Chromosome"/>
</dbReference>
<gene>
    <name evidence="2" type="ORF">OM944_00740</name>
</gene>